<feature type="domain" description="CHK kinase-like" evidence="1">
    <location>
        <begin position="111"/>
        <end position="269"/>
    </location>
</feature>
<evidence type="ECO:0000313" key="3">
    <source>
        <dbReference type="Proteomes" id="UP000008720"/>
    </source>
</evidence>
<evidence type="ECO:0000259" key="1">
    <source>
        <dbReference type="SMART" id="SM00587"/>
    </source>
</evidence>
<keyword evidence="3" id="KW-1185">Reference proteome</keyword>
<evidence type="ECO:0000313" key="2">
    <source>
        <dbReference type="EMBL" id="ADR20377.1"/>
    </source>
</evidence>
<dbReference type="EMBL" id="CP002349">
    <property type="protein sequence ID" value="ADR20377.1"/>
    <property type="molecule type" value="Genomic_DNA"/>
</dbReference>
<name>E4TMS9_MARTH</name>
<dbReference type="AlphaFoldDB" id="E4TMS9"/>
<dbReference type="OrthoDB" id="9769860at2"/>
<dbReference type="PANTHER" id="PTHR11012">
    <property type="entry name" value="PROTEIN KINASE-LIKE DOMAIN-CONTAINING"/>
    <property type="match status" value="1"/>
</dbReference>
<reference evidence="2 3" key="1">
    <citation type="journal article" date="2011" name="Stand. Genomic Sci.">
        <title>Complete genome sequence of Marivirga tractuosa type strain (H-43).</title>
        <authorList>
            <person name="Pagani I."/>
            <person name="Chertkov O."/>
            <person name="Lapidus A."/>
            <person name="Lucas S."/>
            <person name="Del Rio T.G."/>
            <person name="Tice H."/>
            <person name="Copeland A."/>
            <person name="Cheng J.F."/>
            <person name="Nolan M."/>
            <person name="Saunders E."/>
            <person name="Pitluck S."/>
            <person name="Held B."/>
            <person name="Goodwin L."/>
            <person name="Liolios K."/>
            <person name="Ovchinikova G."/>
            <person name="Ivanova N."/>
            <person name="Mavromatis K."/>
            <person name="Pati A."/>
            <person name="Chen A."/>
            <person name="Palaniappan K."/>
            <person name="Land M."/>
            <person name="Hauser L."/>
            <person name="Jeffries C.D."/>
            <person name="Detter J.C."/>
            <person name="Han C."/>
            <person name="Tapia R."/>
            <person name="Ngatchou-Djao O.D."/>
            <person name="Rohde M."/>
            <person name="Goker M."/>
            <person name="Spring S."/>
            <person name="Sikorski J."/>
            <person name="Woyke T."/>
            <person name="Bristow J."/>
            <person name="Eisen J.A."/>
            <person name="Markowitz V."/>
            <person name="Hugenholtz P."/>
            <person name="Klenk H.P."/>
            <person name="Kyrpides N.C."/>
        </authorList>
    </citation>
    <scope>NUCLEOTIDE SEQUENCE [LARGE SCALE GENOMIC DNA]</scope>
    <source>
        <strain evidence="3">ATCC 23168 / DSM 4126 / NBRC 15989 / NCIMB 1408 / VKM B-1430 / H-43</strain>
    </source>
</reference>
<dbReference type="HOGENOM" id="CLU_049945_0_0_10"/>
<gene>
    <name evidence="2" type="ordered locus">Ftrac_0370</name>
</gene>
<dbReference type="RefSeq" id="WP_013452528.1">
    <property type="nucleotide sequence ID" value="NC_014759.1"/>
</dbReference>
<dbReference type="SMART" id="SM00587">
    <property type="entry name" value="CHK"/>
    <property type="match status" value="1"/>
</dbReference>
<dbReference type="eggNOG" id="COG3173">
    <property type="taxonomic scope" value="Bacteria"/>
</dbReference>
<accession>E4TMS9</accession>
<dbReference type="Pfam" id="PF02958">
    <property type="entry name" value="EcKL"/>
    <property type="match status" value="2"/>
</dbReference>
<dbReference type="InterPro" id="IPR011009">
    <property type="entry name" value="Kinase-like_dom_sf"/>
</dbReference>
<dbReference type="InterPro" id="IPR004119">
    <property type="entry name" value="EcKL"/>
</dbReference>
<dbReference type="Proteomes" id="UP000008720">
    <property type="component" value="Chromosome"/>
</dbReference>
<dbReference type="InterPro" id="IPR015897">
    <property type="entry name" value="CHK_kinase-like"/>
</dbReference>
<dbReference type="STRING" id="643867.Ftrac_0370"/>
<dbReference type="KEGG" id="mtt:Ftrac_0370"/>
<dbReference type="PANTHER" id="PTHR11012:SF30">
    <property type="entry name" value="PROTEIN KINASE-LIKE DOMAIN-CONTAINING"/>
    <property type="match status" value="1"/>
</dbReference>
<sequence>MLEVTKEILAITKALKIIRSESVQTLWSGYGEIKRYFLEGGKDPSIIVKHIQLPDACQHPKGWNTPLSHQRKLKSYQVERQWYQSYAHKTDADCRVPQSYHAVEAENELLLIMEDLDASGYPIRLHHDKVSLNHAKSCLSWLAYFHGKFMNSKADGLWPVGTYWHLETRPHEWERMENTSLKNAASAIDKKLQNAKYQTIIHGDAKLANFCFAEDGTVAAVDFQYVGQGCGMKDVAYFISSCFEEEECKQFEEELLQHYFEKLEEAVGNTVDLQKVKEEWSTLYRYAWADFYRFLDGWSPGHWKMHEYSKRLTEEVLKELKFI</sequence>
<proteinExistence type="predicted"/>
<organism evidence="2 3">
    <name type="scientific">Marivirga tractuosa (strain ATCC 23168 / DSM 4126 / NBRC 15989 / NCIMB 1408 / VKM B-1430 / H-43)</name>
    <name type="common">Microscilla tractuosa</name>
    <name type="synonym">Flexibacter tractuosus</name>
    <dbReference type="NCBI Taxonomy" id="643867"/>
    <lineage>
        <taxon>Bacteria</taxon>
        <taxon>Pseudomonadati</taxon>
        <taxon>Bacteroidota</taxon>
        <taxon>Cytophagia</taxon>
        <taxon>Cytophagales</taxon>
        <taxon>Marivirgaceae</taxon>
        <taxon>Marivirga</taxon>
    </lineage>
</organism>
<dbReference type="Gene3D" id="3.90.1200.10">
    <property type="match status" value="1"/>
</dbReference>
<protein>
    <recommendedName>
        <fullName evidence="1">CHK kinase-like domain-containing protein</fullName>
    </recommendedName>
</protein>
<dbReference type="SUPFAM" id="SSF56112">
    <property type="entry name" value="Protein kinase-like (PK-like)"/>
    <property type="match status" value="1"/>
</dbReference>